<keyword evidence="2" id="KW-1185">Reference proteome</keyword>
<protein>
    <submittedName>
        <fullName evidence="1">Uncharacterized protein</fullName>
    </submittedName>
</protein>
<comment type="caution">
    <text evidence="1">The sequence shown here is derived from an EMBL/GenBank/DDBJ whole genome shotgun (WGS) entry which is preliminary data.</text>
</comment>
<organism evidence="1 2">
    <name type="scientific">Brevibacterium luteolum</name>
    <dbReference type="NCBI Taxonomy" id="199591"/>
    <lineage>
        <taxon>Bacteria</taxon>
        <taxon>Bacillati</taxon>
        <taxon>Actinomycetota</taxon>
        <taxon>Actinomycetes</taxon>
        <taxon>Micrococcales</taxon>
        <taxon>Brevibacteriaceae</taxon>
        <taxon>Brevibacterium</taxon>
    </lineage>
</organism>
<evidence type="ECO:0000313" key="1">
    <source>
        <dbReference type="EMBL" id="PMB97154.1"/>
    </source>
</evidence>
<reference evidence="1 2" key="1">
    <citation type="submission" date="2017-09" db="EMBL/GenBank/DDBJ databases">
        <title>Bacterial strain isolated from the female urinary microbiota.</title>
        <authorList>
            <person name="Thomas-White K."/>
            <person name="Kumar N."/>
            <person name="Forster S."/>
            <person name="Putonti C."/>
            <person name="Lawley T."/>
            <person name="Wolfe A.J."/>
        </authorList>
    </citation>
    <scope>NUCLEOTIDE SEQUENCE [LARGE SCALE GENOMIC DNA]</scope>
    <source>
        <strain evidence="1 2">UMB0680</strain>
    </source>
</reference>
<dbReference type="RefSeq" id="WP_102162969.1">
    <property type="nucleotide sequence ID" value="NZ_PNFZ01000009.1"/>
</dbReference>
<sequence length="74" mass="7604">MTVAQSTNAAVALADEVLARLAWNATEDDVLDAVTAVTAAHQDGATEADEDAVLALVLDELAVRLAETGDPQLS</sequence>
<dbReference type="Proteomes" id="UP000235703">
    <property type="component" value="Unassembled WGS sequence"/>
</dbReference>
<gene>
    <name evidence="1" type="ORF">CJ198_12655</name>
</gene>
<proteinExistence type="predicted"/>
<dbReference type="AlphaFoldDB" id="A0A2N6PEP0"/>
<evidence type="ECO:0000313" key="2">
    <source>
        <dbReference type="Proteomes" id="UP000235703"/>
    </source>
</evidence>
<name>A0A2N6PEP0_9MICO</name>
<dbReference type="EMBL" id="PNFZ01000009">
    <property type="protein sequence ID" value="PMB97154.1"/>
    <property type="molecule type" value="Genomic_DNA"/>
</dbReference>
<accession>A0A2N6PEP0</accession>